<dbReference type="CDD" id="cd01650">
    <property type="entry name" value="RT_nLTR_like"/>
    <property type="match status" value="1"/>
</dbReference>
<dbReference type="Pfam" id="PF00078">
    <property type="entry name" value="RVT_1"/>
    <property type="match status" value="1"/>
</dbReference>
<reference evidence="2" key="1">
    <citation type="submission" date="2018-01" db="EMBL/GenBank/DDBJ databases">
        <title>An insight into the sialome of Amazonian anophelines.</title>
        <authorList>
            <person name="Ribeiro J.M."/>
            <person name="Scarpassa V."/>
            <person name="Calvo E."/>
        </authorList>
    </citation>
    <scope>NUCLEOTIDE SEQUENCE</scope>
</reference>
<sequence length="890" mass="101586">MYKPTNLRCLTWNANGILDKKEEFFQFLVKNLIDVATISETFLKPSMRLSHPKYNIYRLDRLDRIKGGVAVVIGKHIKHQEVRSRNLKCIEAIGISIETCVGRLEVFACYNPGANTDCIGFKEDIRKLCSNGSMFINCGDFNARHKMWKCQKANRMGIALFDEAQRGSFTINHPTDPTYIPSDTNRSPSILDFVCTNIPQKLSELLAINQFSSDHLPVIFKVKLEKVCRNSICIPDYRRADWNLFRDLVNSNMDLSCLNLSHVISTIQIDDMVKTLSDTIKCAHDRSIPSSPTDQYNLILPEEVEELIKHRNSVRRLWQRTRSNKTLKILVTQLNNNIKAVIGKLRNNAWAKNLQSMNSPGDKRRLWRFAKIIRGGNSNIPPLIVDSISLTTGKDKCKALKAHFQAANQITHSSDSPLRPAVDRTVKDFLFANPSPSFTPGDLIRPVVIKNLISNLKNKLSTGPDGLNARTLKQLPPKALVYLTFIFNSCIKLAYFPVEWKRAKVIPIHKPQTTPSDPKNYRPISLLNNIGKIFEKVLAARIKRHIRNQNIIPEYQFGFQEGLATSHQAIRLIKKIKAQRNKKLATGLVLLDLEKAFDTVWHNGLIYKLINFNFPTIIIKLICSFLRNRECKVHINSNMSDPFTLPAGLPQGSALSPVLFNIFTADIPRLKNASRFAFADDFAICSSSKDPRKISKALSNGIARYMAYCTSWKLKVNENKTEAVFFSRCTSLRKLPKKGLKIQSYEIPWKNQVKYLGVYLDKRLTFKHHVDAKLLAGSKAIRALYSFINRKSKLSTQNQILLYKAIVRPIITYAAPVWADCAKTHKYKLQVFQNTCLKRIFNLPPWHSTTDLHRRADIPKITSFISSLSSNFSLKCRISHRRQINELVRN</sequence>
<dbReference type="PANTHER" id="PTHR36688">
    <property type="entry name" value="ENDO/EXONUCLEASE/PHOSPHATASE DOMAIN-CONTAINING PROTEIN"/>
    <property type="match status" value="1"/>
</dbReference>
<proteinExistence type="predicted"/>
<feature type="domain" description="Reverse transcriptase" evidence="1">
    <location>
        <begin position="489"/>
        <end position="760"/>
    </location>
</feature>
<dbReference type="InterPro" id="IPR052560">
    <property type="entry name" value="RdDP_mobile_element"/>
</dbReference>
<dbReference type="PROSITE" id="PS50878">
    <property type="entry name" value="RT_POL"/>
    <property type="match status" value="1"/>
</dbReference>
<dbReference type="InterPro" id="IPR005135">
    <property type="entry name" value="Endo/exonuclease/phosphatase"/>
</dbReference>
<dbReference type="AlphaFoldDB" id="A0A2M4CVK2"/>
<evidence type="ECO:0000259" key="1">
    <source>
        <dbReference type="PROSITE" id="PS50878"/>
    </source>
</evidence>
<dbReference type="Gene3D" id="3.60.10.10">
    <property type="entry name" value="Endonuclease/exonuclease/phosphatase"/>
    <property type="match status" value="1"/>
</dbReference>
<dbReference type="InterPro" id="IPR036691">
    <property type="entry name" value="Endo/exonu/phosph_ase_sf"/>
</dbReference>
<dbReference type="InterPro" id="IPR000477">
    <property type="entry name" value="RT_dom"/>
</dbReference>
<dbReference type="SUPFAM" id="SSF56219">
    <property type="entry name" value="DNase I-like"/>
    <property type="match status" value="1"/>
</dbReference>
<keyword evidence="2" id="KW-0695">RNA-directed DNA polymerase</keyword>
<protein>
    <submittedName>
        <fullName evidence="2">Putative reverse transcriptase-like protein</fullName>
    </submittedName>
</protein>
<accession>A0A2M4CVK2</accession>
<name>A0A2M4CVK2_ANODA</name>
<keyword evidence="2" id="KW-0548">Nucleotidyltransferase</keyword>
<keyword evidence="2" id="KW-0808">Transferase</keyword>
<dbReference type="EMBL" id="GGFL01005121">
    <property type="protein sequence ID" value="MBW69299.1"/>
    <property type="molecule type" value="Transcribed_RNA"/>
</dbReference>
<dbReference type="SUPFAM" id="SSF56672">
    <property type="entry name" value="DNA/RNA polymerases"/>
    <property type="match status" value="1"/>
</dbReference>
<evidence type="ECO:0000313" key="2">
    <source>
        <dbReference type="EMBL" id="MBW69299.1"/>
    </source>
</evidence>
<dbReference type="Pfam" id="PF14529">
    <property type="entry name" value="Exo_endo_phos_2"/>
    <property type="match status" value="1"/>
</dbReference>
<dbReference type="PANTHER" id="PTHR36688:SF2">
    <property type="entry name" value="ENDONUCLEASE_EXONUCLEASE_PHOSPHATASE DOMAIN-CONTAINING PROTEIN"/>
    <property type="match status" value="1"/>
</dbReference>
<dbReference type="GO" id="GO:0003964">
    <property type="term" value="F:RNA-directed DNA polymerase activity"/>
    <property type="evidence" value="ECO:0007669"/>
    <property type="project" value="UniProtKB-KW"/>
</dbReference>
<dbReference type="InterPro" id="IPR043502">
    <property type="entry name" value="DNA/RNA_pol_sf"/>
</dbReference>
<organism evidence="2">
    <name type="scientific">Anopheles darlingi</name>
    <name type="common">Mosquito</name>
    <dbReference type="NCBI Taxonomy" id="43151"/>
    <lineage>
        <taxon>Eukaryota</taxon>
        <taxon>Metazoa</taxon>
        <taxon>Ecdysozoa</taxon>
        <taxon>Arthropoda</taxon>
        <taxon>Hexapoda</taxon>
        <taxon>Insecta</taxon>
        <taxon>Pterygota</taxon>
        <taxon>Neoptera</taxon>
        <taxon>Endopterygota</taxon>
        <taxon>Diptera</taxon>
        <taxon>Nematocera</taxon>
        <taxon>Culicoidea</taxon>
        <taxon>Culicidae</taxon>
        <taxon>Anophelinae</taxon>
        <taxon>Anopheles</taxon>
    </lineage>
</organism>